<evidence type="ECO:0000259" key="7">
    <source>
        <dbReference type="Pfam" id="PF01386"/>
    </source>
</evidence>
<dbReference type="Proteomes" id="UP000319732">
    <property type="component" value="Unassembled WGS sequence"/>
</dbReference>
<dbReference type="HAMAP" id="MF_01334">
    <property type="entry name" value="Ribosomal_bL25_CTC"/>
    <property type="match status" value="1"/>
</dbReference>
<dbReference type="Gene3D" id="2.170.120.20">
    <property type="entry name" value="Ribosomal protein L25, beta domain"/>
    <property type="match status" value="1"/>
</dbReference>
<keyword evidence="1 5" id="KW-0699">rRNA-binding</keyword>
<dbReference type="GO" id="GO:0008097">
    <property type="term" value="F:5S rRNA binding"/>
    <property type="evidence" value="ECO:0007669"/>
    <property type="project" value="InterPro"/>
</dbReference>
<feature type="domain" description="Large ribosomal subunit protein bL25 beta" evidence="8">
    <location>
        <begin position="106"/>
        <end position="195"/>
    </location>
</feature>
<dbReference type="GO" id="GO:0022625">
    <property type="term" value="C:cytosolic large ribosomal subunit"/>
    <property type="evidence" value="ECO:0007669"/>
    <property type="project" value="TreeGrafter"/>
</dbReference>
<accession>A0A545U5Q7</accession>
<evidence type="ECO:0000256" key="2">
    <source>
        <dbReference type="ARBA" id="ARBA00022884"/>
    </source>
</evidence>
<reference evidence="9 10" key="1">
    <citation type="submission" date="2019-06" db="EMBL/GenBank/DDBJ databases">
        <title>Whole genome sequence for Cellvibrionaceae sp. R142.</title>
        <authorList>
            <person name="Wang G."/>
        </authorList>
    </citation>
    <scope>NUCLEOTIDE SEQUENCE [LARGE SCALE GENOMIC DNA]</scope>
    <source>
        <strain evidence="9 10">R142</strain>
    </source>
</reference>
<dbReference type="Gene3D" id="2.40.240.10">
    <property type="entry name" value="Ribosomal Protein L25, Chain P"/>
    <property type="match status" value="1"/>
</dbReference>
<dbReference type="Pfam" id="PF01386">
    <property type="entry name" value="Ribosomal_L25p"/>
    <property type="match status" value="1"/>
</dbReference>
<comment type="similarity">
    <text evidence="5">Belongs to the bacterial ribosomal protein bL25 family. CTC subfamily.</text>
</comment>
<keyword evidence="2 5" id="KW-0694">RNA-binding</keyword>
<gene>
    <name evidence="5" type="primary">rplY</name>
    <name evidence="5" type="synonym">ctc</name>
    <name evidence="9" type="ORF">FKG94_04580</name>
</gene>
<keyword evidence="10" id="KW-1185">Reference proteome</keyword>
<dbReference type="AlphaFoldDB" id="A0A545U5Q7"/>
<dbReference type="InterPro" id="IPR037121">
    <property type="entry name" value="Ribosomal_bL25_C"/>
</dbReference>
<feature type="region of interest" description="Disordered" evidence="6">
    <location>
        <begin position="184"/>
        <end position="213"/>
    </location>
</feature>
<evidence type="ECO:0000256" key="3">
    <source>
        <dbReference type="ARBA" id="ARBA00022980"/>
    </source>
</evidence>
<evidence type="ECO:0000256" key="5">
    <source>
        <dbReference type="HAMAP-Rule" id="MF_01334"/>
    </source>
</evidence>
<dbReference type="GO" id="GO:0003735">
    <property type="term" value="F:structural constituent of ribosome"/>
    <property type="evidence" value="ECO:0007669"/>
    <property type="project" value="InterPro"/>
</dbReference>
<sequence length="213" mass="23252">MSAEDFVLNAEARADAGKGASRRLRRLAEKVPAVVYGGKKKPQSIAVGHNELLKHLENEAFYSHIIELNVDGKSENVILKDLQRHPAKALVMHADFLRVSKTKKFSTRVPLHFINEEKCVGVKMQGGSISRNMTELDINCLPADLPEYIEVDLAEIEAGQIVHISDLTLPKGVESVALSHGAGHDLPVATVNKPRGSVEDGDEESEEEGSAEE</sequence>
<evidence type="ECO:0000313" key="9">
    <source>
        <dbReference type="EMBL" id="TQV84797.1"/>
    </source>
</evidence>
<dbReference type="PANTHER" id="PTHR33284">
    <property type="entry name" value="RIBOSOMAL PROTEIN L25/GLN-TRNA SYNTHETASE, ANTI-CODON-BINDING DOMAIN-CONTAINING PROTEIN"/>
    <property type="match status" value="1"/>
</dbReference>
<feature type="compositionally biased region" description="Acidic residues" evidence="6">
    <location>
        <begin position="199"/>
        <end position="213"/>
    </location>
</feature>
<dbReference type="NCBIfam" id="NF004612">
    <property type="entry name" value="PRK05943.1"/>
    <property type="match status" value="1"/>
</dbReference>
<dbReference type="CDD" id="cd00495">
    <property type="entry name" value="Ribosomal_L25_TL5_CTC"/>
    <property type="match status" value="1"/>
</dbReference>
<dbReference type="InterPro" id="IPR001021">
    <property type="entry name" value="Ribosomal_bL25_long"/>
</dbReference>
<dbReference type="InterPro" id="IPR029751">
    <property type="entry name" value="Ribosomal_L25_dom"/>
</dbReference>
<dbReference type="SUPFAM" id="SSF50715">
    <property type="entry name" value="Ribosomal protein L25-like"/>
    <property type="match status" value="1"/>
</dbReference>
<dbReference type="InterPro" id="IPR020055">
    <property type="entry name" value="Ribosomal_bL25_short"/>
</dbReference>
<dbReference type="NCBIfam" id="TIGR00731">
    <property type="entry name" value="bL25_bact_ctc"/>
    <property type="match status" value="1"/>
</dbReference>
<feature type="domain" description="Large ribosomal subunit protein bL25 L25" evidence="7">
    <location>
        <begin position="8"/>
        <end position="96"/>
    </location>
</feature>
<dbReference type="Pfam" id="PF14693">
    <property type="entry name" value="Ribosomal_TL5_C"/>
    <property type="match status" value="1"/>
</dbReference>
<name>A0A545U5Q7_9GAMM</name>
<protein>
    <recommendedName>
        <fullName evidence="5">Large ribosomal subunit protein bL25</fullName>
    </recommendedName>
    <alternativeName>
        <fullName evidence="5">General stress protein CTC</fullName>
    </alternativeName>
</protein>
<keyword evidence="3 5" id="KW-0689">Ribosomal protein</keyword>
<dbReference type="RefSeq" id="WP_142903003.1">
    <property type="nucleotide sequence ID" value="NZ_ML660088.1"/>
</dbReference>
<dbReference type="InterPro" id="IPR011035">
    <property type="entry name" value="Ribosomal_bL25/Gln-tRNA_synth"/>
</dbReference>
<evidence type="ECO:0000256" key="6">
    <source>
        <dbReference type="SAM" id="MobiDB-lite"/>
    </source>
</evidence>
<comment type="function">
    <text evidence="5">This is one of the proteins that binds to the 5S RNA in the ribosome where it forms part of the central protuberance.</text>
</comment>
<evidence type="ECO:0000256" key="1">
    <source>
        <dbReference type="ARBA" id="ARBA00022730"/>
    </source>
</evidence>
<dbReference type="InterPro" id="IPR020930">
    <property type="entry name" value="Ribosomal_uL5_bac-type"/>
</dbReference>
<organism evidence="9 10">
    <name type="scientific">Exilibacterium tricleocarpae</name>
    <dbReference type="NCBI Taxonomy" id="2591008"/>
    <lineage>
        <taxon>Bacteria</taxon>
        <taxon>Pseudomonadati</taxon>
        <taxon>Pseudomonadota</taxon>
        <taxon>Gammaproteobacteria</taxon>
        <taxon>Cellvibrionales</taxon>
        <taxon>Cellvibrionaceae</taxon>
        <taxon>Exilibacterium</taxon>
    </lineage>
</organism>
<dbReference type="PANTHER" id="PTHR33284:SF1">
    <property type="entry name" value="RIBOSOMAL PROTEIN L25_GLN-TRNA SYNTHETASE, ANTI-CODON-BINDING DOMAIN-CONTAINING PROTEIN"/>
    <property type="match status" value="1"/>
</dbReference>
<dbReference type="HAMAP" id="MF_01336">
    <property type="entry name" value="Ribosomal_bL25"/>
    <property type="match status" value="1"/>
</dbReference>
<dbReference type="OrthoDB" id="9806411at2"/>
<evidence type="ECO:0000256" key="4">
    <source>
        <dbReference type="ARBA" id="ARBA00023274"/>
    </source>
</evidence>
<proteinExistence type="inferred from homology"/>
<keyword evidence="4 5" id="KW-0687">Ribonucleoprotein</keyword>
<evidence type="ECO:0000259" key="8">
    <source>
        <dbReference type="Pfam" id="PF14693"/>
    </source>
</evidence>
<comment type="caution">
    <text evidence="9">The sequence shown here is derived from an EMBL/GenBank/DDBJ whole genome shotgun (WGS) entry which is preliminary data.</text>
</comment>
<dbReference type="NCBIfam" id="NF004128">
    <property type="entry name" value="PRK05618.1-2"/>
    <property type="match status" value="1"/>
</dbReference>
<comment type="subunit">
    <text evidence="5">Part of the 50S ribosomal subunit; part of the 5S rRNA/L5/L18/L25 subcomplex. Contacts the 5S rRNA. Binds to the 5S rRNA independently of L5 and L18.</text>
</comment>
<dbReference type="InterPro" id="IPR020057">
    <property type="entry name" value="Ribosomal_bL25_b-dom"/>
</dbReference>
<dbReference type="EMBL" id="VHSG01000005">
    <property type="protein sequence ID" value="TQV84797.1"/>
    <property type="molecule type" value="Genomic_DNA"/>
</dbReference>
<evidence type="ECO:0000313" key="10">
    <source>
        <dbReference type="Proteomes" id="UP000319732"/>
    </source>
</evidence>
<dbReference type="NCBIfam" id="NF004130">
    <property type="entry name" value="PRK05618.1-5"/>
    <property type="match status" value="1"/>
</dbReference>
<dbReference type="GO" id="GO:0006412">
    <property type="term" value="P:translation"/>
    <property type="evidence" value="ECO:0007669"/>
    <property type="project" value="UniProtKB-UniRule"/>
</dbReference>
<dbReference type="InterPro" id="IPR020056">
    <property type="entry name" value="Rbsml_bL25/Gln-tRNA_synth_N"/>
</dbReference>